<feature type="compositionally biased region" description="Basic residues" evidence="1">
    <location>
        <begin position="1"/>
        <end position="10"/>
    </location>
</feature>
<comment type="caution">
    <text evidence="2">The sequence shown here is derived from an EMBL/GenBank/DDBJ whole genome shotgun (WGS) entry which is preliminary data.</text>
</comment>
<keyword evidence="3" id="KW-1185">Reference proteome</keyword>
<evidence type="ECO:0000256" key="1">
    <source>
        <dbReference type="SAM" id="MobiDB-lite"/>
    </source>
</evidence>
<protein>
    <submittedName>
        <fullName evidence="2">Uncharacterized protein</fullName>
    </submittedName>
</protein>
<proteinExistence type="predicted"/>
<dbReference type="Proteomes" id="UP001597053">
    <property type="component" value="Unassembled WGS sequence"/>
</dbReference>
<name>A0ABW3A2F8_9ACTN</name>
<evidence type="ECO:0000313" key="3">
    <source>
        <dbReference type="Proteomes" id="UP001597053"/>
    </source>
</evidence>
<reference evidence="3" key="1">
    <citation type="journal article" date="2019" name="Int. J. Syst. Evol. Microbiol.">
        <title>The Global Catalogue of Microorganisms (GCM) 10K type strain sequencing project: providing services to taxonomists for standard genome sequencing and annotation.</title>
        <authorList>
            <consortium name="The Broad Institute Genomics Platform"/>
            <consortium name="The Broad Institute Genome Sequencing Center for Infectious Disease"/>
            <person name="Wu L."/>
            <person name="Ma J."/>
        </authorList>
    </citation>
    <scope>NUCLEOTIDE SEQUENCE [LARGE SCALE GENOMIC DNA]</scope>
    <source>
        <strain evidence="3">JCM 32148</strain>
    </source>
</reference>
<gene>
    <name evidence="2" type="ORF">ACFQZ8_14250</name>
</gene>
<feature type="non-terminal residue" evidence="2">
    <location>
        <position position="1"/>
    </location>
</feature>
<accession>A0ABW3A2F8</accession>
<dbReference type="EMBL" id="JBHTHM010000663">
    <property type="protein sequence ID" value="MFD0785063.1"/>
    <property type="molecule type" value="Genomic_DNA"/>
</dbReference>
<sequence>PVRRRLRPARRGGSGLVRRRARPAGWDEHEFILKATGRLPLSDRDRSELDDLCDRFPLLG</sequence>
<organism evidence="2 3">
    <name type="scientific">Micromonospora azadirachtae</name>
    <dbReference type="NCBI Taxonomy" id="1970735"/>
    <lineage>
        <taxon>Bacteria</taxon>
        <taxon>Bacillati</taxon>
        <taxon>Actinomycetota</taxon>
        <taxon>Actinomycetes</taxon>
        <taxon>Micromonosporales</taxon>
        <taxon>Micromonosporaceae</taxon>
        <taxon>Micromonospora</taxon>
    </lineage>
</organism>
<feature type="region of interest" description="Disordered" evidence="1">
    <location>
        <begin position="1"/>
        <end position="22"/>
    </location>
</feature>
<evidence type="ECO:0000313" key="2">
    <source>
        <dbReference type="EMBL" id="MFD0785063.1"/>
    </source>
</evidence>